<evidence type="ECO:0000256" key="6">
    <source>
        <dbReference type="ARBA" id="ARBA00022989"/>
    </source>
</evidence>
<evidence type="ECO:0000256" key="8">
    <source>
        <dbReference type="SAM" id="MobiDB-lite"/>
    </source>
</evidence>
<keyword evidence="3 9" id="KW-0812">Transmembrane</keyword>
<dbReference type="InterPro" id="IPR051050">
    <property type="entry name" value="Lipid_II_flippase_MurJ/MviN"/>
</dbReference>
<keyword evidence="11" id="KW-1185">Reference proteome</keyword>
<evidence type="ECO:0000313" key="10">
    <source>
        <dbReference type="EMBL" id="PPK92220.1"/>
    </source>
</evidence>
<gene>
    <name evidence="10" type="ORF">CLV92_11682</name>
</gene>
<evidence type="ECO:0000256" key="1">
    <source>
        <dbReference type="ARBA" id="ARBA00004651"/>
    </source>
</evidence>
<feature type="transmembrane region" description="Helical" evidence="9">
    <location>
        <begin position="379"/>
        <end position="400"/>
    </location>
</feature>
<proteinExistence type="predicted"/>
<feature type="transmembrane region" description="Helical" evidence="9">
    <location>
        <begin position="121"/>
        <end position="141"/>
    </location>
</feature>
<evidence type="ECO:0000256" key="2">
    <source>
        <dbReference type="ARBA" id="ARBA00022475"/>
    </source>
</evidence>
<feature type="transmembrane region" description="Helical" evidence="9">
    <location>
        <begin position="153"/>
        <end position="171"/>
    </location>
</feature>
<keyword evidence="6 9" id="KW-1133">Transmembrane helix</keyword>
<accession>A0A2S6IDH8</accession>
<dbReference type="GO" id="GO:0008360">
    <property type="term" value="P:regulation of cell shape"/>
    <property type="evidence" value="ECO:0007669"/>
    <property type="project" value="UniProtKB-KW"/>
</dbReference>
<feature type="transmembrane region" description="Helical" evidence="9">
    <location>
        <begin position="183"/>
        <end position="207"/>
    </location>
</feature>
<feature type="compositionally biased region" description="Basic and acidic residues" evidence="8">
    <location>
        <begin position="522"/>
        <end position="537"/>
    </location>
</feature>
<evidence type="ECO:0000256" key="4">
    <source>
        <dbReference type="ARBA" id="ARBA00022960"/>
    </source>
</evidence>
<keyword evidence="7 9" id="KW-0472">Membrane</keyword>
<dbReference type="GO" id="GO:0009252">
    <property type="term" value="P:peptidoglycan biosynthetic process"/>
    <property type="evidence" value="ECO:0007669"/>
    <property type="project" value="UniProtKB-KW"/>
</dbReference>
<name>A0A2S6IDH8_9ACTN</name>
<feature type="transmembrane region" description="Helical" evidence="9">
    <location>
        <begin position="41"/>
        <end position="60"/>
    </location>
</feature>
<feature type="transmembrane region" description="Helical" evidence="9">
    <location>
        <begin position="346"/>
        <end position="367"/>
    </location>
</feature>
<dbReference type="GO" id="GO:0005886">
    <property type="term" value="C:plasma membrane"/>
    <property type="evidence" value="ECO:0007669"/>
    <property type="project" value="UniProtKB-SubCell"/>
</dbReference>
<dbReference type="PANTHER" id="PTHR47019:SF1">
    <property type="entry name" value="LIPID II FLIPPASE MURJ"/>
    <property type="match status" value="1"/>
</dbReference>
<feature type="transmembrane region" description="Helical" evidence="9">
    <location>
        <begin position="228"/>
        <end position="248"/>
    </location>
</feature>
<comment type="caution">
    <text evidence="10">The sequence shown here is derived from an EMBL/GenBank/DDBJ whole genome shotgun (WGS) entry which is preliminary data.</text>
</comment>
<keyword evidence="5" id="KW-0573">Peptidoglycan synthesis</keyword>
<evidence type="ECO:0000256" key="3">
    <source>
        <dbReference type="ARBA" id="ARBA00022692"/>
    </source>
</evidence>
<sequence>MALATAASRATGFVRLLLFAAVLGLGSVRQAFDVANVLPNVVYELLLGGVLSATLVPLLVQARSQSPGAALALAQRLLTLVLVVLVGVTVVAVLAAPWLVRLYTRSHDAAEVALTVQWARYFLPQILFYGLAATVGAVLNASARFGAVMWAPVLNNVVVIATLGIFLLVPGPESPGPATLSGAQFLTLAIGTTLGVVAMAAALLPALRATGFRWRLRFDLRGIGLRALARMAAWTLLYVAATQVGVWVQTQLATAAGQLPTYTSAFTLWQLPHAIIAVSLMTALLPRMSASASHGRLGEVKADLDRGMRLCLIALLPITVVCAVCGPQIATVLFAHGATTTAQAEYVGAVLAVLAVGLVPFSVYQLQARAFYAQRDTRTPALVQCAVVTVLVTVQLVLAVLLPVEARSYALATGAIAATVRAAPSRRRPGTSRCWCGCSPPLLPLRPSQSHSPLSSRPTGPVSGAAPSSRPLRPEPPPWPATPCSSGCCESPKPAPPYGHGPPPRDGDGPLHHASNTALFDMDERRRPPHDRAPSAA</sequence>
<dbReference type="Pfam" id="PF03023">
    <property type="entry name" value="MurJ"/>
    <property type="match status" value="1"/>
</dbReference>
<evidence type="ECO:0000313" key="11">
    <source>
        <dbReference type="Proteomes" id="UP000239485"/>
    </source>
</evidence>
<dbReference type="RefSeq" id="WP_104435150.1">
    <property type="nucleotide sequence ID" value="NZ_PTJD01000016.1"/>
</dbReference>
<feature type="compositionally biased region" description="Pro residues" evidence="8">
    <location>
        <begin position="493"/>
        <end position="502"/>
    </location>
</feature>
<keyword evidence="2" id="KW-1003">Cell membrane</keyword>
<dbReference type="GO" id="GO:0034204">
    <property type="term" value="P:lipid translocation"/>
    <property type="evidence" value="ECO:0007669"/>
    <property type="project" value="TreeGrafter"/>
</dbReference>
<evidence type="ECO:0000256" key="5">
    <source>
        <dbReference type="ARBA" id="ARBA00022984"/>
    </source>
</evidence>
<dbReference type="AlphaFoldDB" id="A0A2S6IDH8"/>
<dbReference type="EMBL" id="PTJD01000016">
    <property type="protein sequence ID" value="PPK92220.1"/>
    <property type="molecule type" value="Genomic_DNA"/>
</dbReference>
<dbReference type="Proteomes" id="UP000239485">
    <property type="component" value="Unassembled WGS sequence"/>
</dbReference>
<organism evidence="10 11">
    <name type="scientific">Kineococcus xinjiangensis</name>
    <dbReference type="NCBI Taxonomy" id="512762"/>
    <lineage>
        <taxon>Bacteria</taxon>
        <taxon>Bacillati</taxon>
        <taxon>Actinomycetota</taxon>
        <taxon>Actinomycetes</taxon>
        <taxon>Kineosporiales</taxon>
        <taxon>Kineosporiaceae</taxon>
        <taxon>Kineococcus</taxon>
    </lineage>
</organism>
<dbReference type="PRINTS" id="PR01806">
    <property type="entry name" value="VIRFACTRMVIN"/>
</dbReference>
<dbReference type="GO" id="GO:0015648">
    <property type="term" value="F:lipid-linked peptidoglycan transporter activity"/>
    <property type="evidence" value="ECO:0007669"/>
    <property type="project" value="TreeGrafter"/>
</dbReference>
<reference evidence="10 11" key="1">
    <citation type="submission" date="2018-02" db="EMBL/GenBank/DDBJ databases">
        <title>Genomic Encyclopedia of Archaeal and Bacterial Type Strains, Phase II (KMG-II): from individual species to whole genera.</title>
        <authorList>
            <person name="Goeker M."/>
        </authorList>
    </citation>
    <scope>NUCLEOTIDE SEQUENCE [LARGE SCALE GENOMIC DNA]</scope>
    <source>
        <strain evidence="10 11">DSM 22857</strain>
    </source>
</reference>
<dbReference type="PANTHER" id="PTHR47019">
    <property type="entry name" value="LIPID II FLIPPASE MURJ"/>
    <property type="match status" value="1"/>
</dbReference>
<feature type="transmembrane region" description="Helical" evidence="9">
    <location>
        <begin position="268"/>
        <end position="289"/>
    </location>
</feature>
<keyword evidence="4" id="KW-0133">Cell shape</keyword>
<evidence type="ECO:0000256" key="7">
    <source>
        <dbReference type="ARBA" id="ARBA00023136"/>
    </source>
</evidence>
<feature type="compositionally biased region" description="Low complexity" evidence="8">
    <location>
        <begin position="447"/>
        <end position="458"/>
    </location>
</feature>
<dbReference type="CDD" id="cd13123">
    <property type="entry name" value="MATE_MurJ_like"/>
    <property type="match status" value="1"/>
</dbReference>
<evidence type="ECO:0000256" key="9">
    <source>
        <dbReference type="SAM" id="Phobius"/>
    </source>
</evidence>
<feature type="transmembrane region" description="Helical" evidence="9">
    <location>
        <begin position="310"/>
        <end position="334"/>
    </location>
</feature>
<protein>
    <submittedName>
        <fullName evidence="10">Putative peptidoglycan lipid II flippase</fullName>
    </submittedName>
</protein>
<dbReference type="InterPro" id="IPR004268">
    <property type="entry name" value="MurJ"/>
</dbReference>
<dbReference type="OrthoDB" id="9786339at2"/>
<dbReference type="NCBIfam" id="TIGR01695">
    <property type="entry name" value="murJ_mviN"/>
    <property type="match status" value="1"/>
</dbReference>
<feature type="transmembrane region" description="Helical" evidence="9">
    <location>
        <begin position="80"/>
        <end position="101"/>
    </location>
</feature>
<comment type="subcellular location">
    <subcellularLocation>
        <location evidence="1">Cell membrane</location>
        <topology evidence="1">Multi-pass membrane protein</topology>
    </subcellularLocation>
</comment>
<feature type="region of interest" description="Disordered" evidence="8">
    <location>
        <begin position="447"/>
        <end position="537"/>
    </location>
</feature>